<dbReference type="Proteomes" id="UP001602370">
    <property type="component" value="Unassembled WGS sequence"/>
</dbReference>
<gene>
    <name evidence="5" type="ORF">ACFY8C_36280</name>
</gene>
<evidence type="ECO:0000256" key="2">
    <source>
        <dbReference type="ARBA" id="ARBA00035108"/>
    </source>
</evidence>
<organism evidence="5 6">
    <name type="scientific">Streptomyces flavochromogenes</name>
    <dbReference type="NCBI Taxonomy" id="68199"/>
    <lineage>
        <taxon>Bacteria</taxon>
        <taxon>Bacillati</taxon>
        <taxon>Actinomycetota</taxon>
        <taxon>Actinomycetes</taxon>
        <taxon>Kitasatosporales</taxon>
        <taxon>Streptomycetaceae</taxon>
        <taxon>Streptomyces</taxon>
    </lineage>
</organism>
<proteinExistence type="inferred from homology"/>
<accession>A0ABW6Y1U5</accession>
<dbReference type="EMBL" id="JBIBDZ010000015">
    <property type="protein sequence ID" value="MFF5923741.1"/>
    <property type="molecule type" value="Genomic_DNA"/>
</dbReference>
<keyword evidence="1" id="KW-0304">Gas vesicle</keyword>
<evidence type="ECO:0000256" key="4">
    <source>
        <dbReference type="SAM" id="MobiDB-lite"/>
    </source>
</evidence>
<keyword evidence="6" id="KW-1185">Reference proteome</keyword>
<dbReference type="Pfam" id="PF06386">
    <property type="entry name" value="GvpL_GvpF"/>
    <property type="match status" value="1"/>
</dbReference>
<comment type="caution">
    <text evidence="5">The sequence shown here is derived from an EMBL/GenBank/DDBJ whole genome shotgun (WGS) entry which is preliminary data.</text>
</comment>
<reference evidence="5 6" key="1">
    <citation type="submission" date="2024-10" db="EMBL/GenBank/DDBJ databases">
        <title>The Natural Products Discovery Center: Release of the First 8490 Sequenced Strains for Exploring Actinobacteria Biosynthetic Diversity.</title>
        <authorList>
            <person name="Kalkreuter E."/>
            <person name="Kautsar S.A."/>
            <person name="Yang D."/>
            <person name="Bader C.D."/>
            <person name="Teijaro C.N."/>
            <person name="Fluegel L."/>
            <person name="Davis C.M."/>
            <person name="Simpson J.R."/>
            <person name="Lauterbach L."/>
            <person name="Steele A.D."/>
            <person name="Gui C."/>
            <person name="Meng S."/>
            <person name="Li G."/>
            <person name="Viehrig K."/>
            <person name="Ye F."/>
            <person name="Su P."/>
            <person name="Kiefer A.F."/>
            <person name="Nichols A."/>
            <person name="Cepeda A.J."/>
            <person name="Yan W."/>
            <person name="Fan B."/>
            <person name="Jiang Y."/>
            <person name="Adhikari A."/>
            <person name="Zheng C.-J."/>
            <person name="Schuster L."/>
            <person name="Cowan T.M."/>
            <person name="Smanski M.J."/>
            <person name="Chevrette M.G."/>
            <person name="De Carvalho L.P.S."/>
            <person name="Shen B."/>
        </authorList>
    </citation>
    <scope>NUCLEOTIDE SEQUENCE [LARGE SCALE GENOMIC DNA]</scope>
    <source>
        <strain evidence="5 6">NPDC012605</strain>
    </source>
</reference>
<protein>
    <submittedName>
        <fullName evidence="5">GvpL/GvpF family gas vesicle protein</fullName>
    </submittedName>
</protein>
<sequence length="286" mass="31639">MIDREGLTYVYAVVPDTPGLRAALSDVRGVSGSLVSLLGEHAPTEGEERPDPLAFVTSRVPQDEFDERTLKARFEDLEWLEDVARAHHEVVQTIARHDTVLPLRLATLYENDDRARGALAAQRHVFAERIALLRDRSEWGVKLYIRSTGPSEDRDGAADPGGTTTLSPGKAYLRRRRAQHSAQESHYRNAREAAQRIEALVSRFTTYRVRHPAQHGELAGPEENVLNDAYLVPDGRTESFRAALAALAADLDGVRVEVTGPWAPYSFAMPPPEPAPHGDAREGPSR</sequence>
<evidence type="ECO:0000313" key="5">
    <source>
        <dbReference type="EMBL" id="MFF5923741.1"/>
    </source>
</evidence>
<dbReference type="InterPro" id="IPR009430">
    <property type="entry name" value="GvpL/GvpF"/>
</dbReference>
<dbReference type="PANTHER" id="PTHR36852">
    <property type="entry name" value="PROTEIN GVPL 2"/>
    <property type="match status" value="1"/>
</dbReference>
<evidence type="ECO:0000313" key="6">
    <source>
        <dbReference type="Proteomes" id="UP001602370"/>
    </source>
</evidence>
<evidence type="ECO:0000256" key="3">
    <source>
        <dbReference type="ARBA" id="ARBA00035643"/>
    </source>
</evidence>
<comment type="similarity">
    <text evidence="3">Belongs to the gas vesicle GvpF/GvpL family.</text>
</comment>
<feature type="region of interest" description="Disordered" evidence="4">
    <location>
        <begin position="267"/>
        <end position="286"/>
    </location>
</feature>
<comment type="subcellular location">
    <subcellularLocation>
        <location evidence="2">Gas vesicle</location>
    </subcellularLocation>
</comment>
<evidence type="ECO:0000256" key="1">
    <source>
        <dbReference type="ARBA" id="ARBA00022987"/>
    </source>
</evidence>
<dbReference type="RefSeq" id="WP_388311347.1">
    <property type="nucleotide sequence ID" value="NZ_JBIBDZ010000015.1"/>
</dbReference>
<dbReference type="PANTHER" id="PTHR36852:SF1">
    <property type="entry name" value="PROTEIN GVPL 2"/>
    <property type="match status" value="1"/>
</dbReference>
<feature type="compositionally biased region" description="Basic and acidic residues" evidence="4">
    <location>
        <begin position="276"/>
        <end position="286"/>
    </location>
</feature>
<name>A0ABW6Y1U5_9ACTN</name>